<dbReference type="Proteomes" id="UP000230233">
    <property type="component" value="Chromosome IV"/>
</dbReference>
<dbReference type="AlphaFoldDB" id="A0A2G5UBK3"/>
<protein>
    <submittedName>
        <fullName evidence="1">Uncharacterized protein</fullName>
    </submittedName>
</protein>
<evidence type="ECO:0000313" key="1">
    <source>
        <dbReference type="EMBL" id="PIC36646.1"/>
    </source>
</evidence>
<sequence length="141" mass="15959">MLEKLKKTTKIDKIRSTEQEIKWRNGIVDDDDLHFLKAKEICKNGLEKKVVAERFIALGAGKNFILTPNGRIADEYNKIIFNMRFKNLPQEKIARCVKKMKATGPGEPSPIVDAPESGYFHIAQGCRVIFTEAMRSMSSDG</sequence>
<name>A0A2G5UBK3_9PELO</name>
<dbReference type="EMBL" id="PDUG01000004">
    <property type="protein sequence ID" value="PIC36646.1"/>
    <property type="molecule type" value="Genomic_DNA"/>
</dbReference>
<organism evidence="1 2">
    <name type="scientific">Caenorhabditis nigoni</name>
    <dbReference type="NCBI Taxonomy" id="1611254"/>
    <lineage>
        <taxon>Eukaryota</taxon>
        <taxon>Metazoa</taxon>
        <taxon>Ecdysozoa</taxon>
        <taxon>Nematoda</taxon>
        <taxon>Chromadorea</taxon>
        <taxon>Rhabditida</taxon>
        <taxon>Rhabditina</taxon>
        <taxon>Rhabditomorpha</taxon>
        <taxon>Rhabditoidea</taxon>
        <taxon>Rhabditidae</taxon>
        <taxon>Peloderinae</taxon>
        <taxon>Caenorhabditis</taxon>
    </lineage>
</organism>
<reference evidence="2" key="1">
    <citation type="submission" date="2017-10" db="EMBL/GenBank/DDBJ databases">
        <title>Rapid genome shrinkage in a self-fertile nematode reveals novel sperm competition proteins.</title>
        <authorList>
            <person name="Yin D."/>
            <person name="Schwarz E.M."/>
            <person name="Thomas C.G."/>
            <person name="Felde R.L."/>
            <person name="Korf I.F."/>
            <person name="Cutter A.D."/>
            <person name="Schartner C.M."/>
            <person name="Ralston E.J."/>
            <person name="Meyer B.J."/>
            <person name="Haag E.S."/>
        </authorList>
    </citation>
    <scope>NUCLEOTIDE SEQUENCE [LARGE SCALE GENOMIC DNA]</scope>
    <source>
        <strain evidence="2">JU1422</strain>
    </source>
</reference>
<keyword evidence="2" id="KW-1185">Reference proteome</keyword>
<evidence type="ECO:0000313" key="2">
    <source>
        <dbReference type="Proteomes" id="UP000230233"/>
    </source>
</evidence>
<accession>A0A2G5UBK3</accession>
<proteinExistence type="predicted"/>
<comment type="caution">
    <text evidence="1">The sequence shown here is derived from an EMBL/GenBank/DDBJ whole genome shotgun (WGS) entry which is preliminary data.</text>
</comment>
<gene>
    <name evidence="1" type="primary">Cnig_chr_IV.g15564</name>
    <name evidence="1" type="ORF">B9Z55_015564</name>
</gene>